<reference evidence="2" key="1">
    <citation type="submission" date="2018-05" db="EMBL/GenBank/DDBJ databases">
        <authorList>
            <person name="Lanie J.A."/>
            <person name="Ng W.-L."/>
            <person name="Kazmierczak K.M."/>
            <person name="Andrzejewski T.M."/>
            <person name="Davidsen T.M."/>
            <person name="Wayne K.J."/>
            <person name="Tettelin H."/>
            <person name="Glass J.I."/>
            <person name="Rusch D."/>
            <person name="Podicherti R."/>
            <person name="Tsui H.-C.T."/>
            <person name="Winkler M.E."/>
        </authorList>
    </citation>
    <scope>NUCLEOTIDE SEQUENCE</scope>
</reference>
<evidence type="ECO:0000256" key="1">
    <source>
        <dbReference type="SAM" id="MobiDB-lite"/>
    </source>
</evidence>
<feature type="region of interest" description="Disordered" evidence="1">
    <location>
        <begin position="1"/>
        <end position="24"/>
    </location>
</feature>
<feature type="compositionally biased region" description="Polar residues" evidence="1">
    <location>
        <begin position="9"/>
        <end position="24"/>
    </location>
</feature>
<proteinExistence type="predicted"/>
<dbReference type="AlphaFoldDB" id="A0A381Z636"/>
<name>A0A381Z636_9ZZZZ</name>
<dbReference type="EMBL" id="UINC01020078">
    <property type="protein sequence ID" value="SVA84659.1"/>
    <property type="molecule type" value="Genomic_DNA"/>
</dbReference>
<evidence type="ECO:0000313" key="2">
    <source>
        <dbReference type="EMBL" id="SVA84659.1"/>
    </source>
</evidence>
<sequence>MHGGLPAATNRSGCGPTSTAPVKL</sequence>
<feature type="non-terminal residue" evidence="2">
    <location>
        <position position="24"/>
    </location>
</feature>
<protein>
    <submittedName>
        <fullName evidence="2">Uncharacterized protein</fullName>
    </submittedName>
</protein>
<gene>
    <name evidence="2" type="ORF">METZ01_LOCUS137513</name>
</gene>
<accession>A0A381Z636</accession>
<organism evidence="2">
    <name type="scientific">marine metagenome</name>
    <dbReference type="NCBI Taxonomy" id="408172"/>
    <lineage>
        <taxon>unclassified sequences</taxon>
        <taxon>metagenomes</taxon>
        <taxon>ecological metagenomes</taxon>
    </lineage>
</organism>